<dbReference type="PROSITE" id="PS00138">
    <property type="entry name" value="SUBTILASE_SER"/>
    <property type="match status" value="1"/>
</dbReference>
<dbReference type="PIRSF" id="PIRSF037903">
    <property type="entry name" value="Subtilisin_rel_GFO_2223"/>
    <property type="match status" value="1"/>
</dbReference>
<name>A0A9R1CB55_9BACT</name>
<dbReference type="InterPro" id="IPR000209">
    <property type="entry name" value="Peptidase_S8/S53_dom"/>
</dbReference>
<dbReference type="InterPro" id="IPR015500">
    <property type="entry name" value="Peptidase_S8_subtilisin-rel"/>
</dbReference>
<feature type="active site" description="Charge relay system" evidence="5">
    <location>
        <position position="231"/>
    </location>
</feature>
<evidence type="ECO:0000259" key="6">
    <source>
        <dbReference type="Pfam" id="PF00082"/>
    </source>
</evidence>
<dbReference type="InterPro" id="IPR036852">
    <property type="entry name" value="Peptidase_S8/S53_dom_sf"/>
</dbReference>
<comment type="caution">
    <text evidence="7">The sequence shown here is derived from an EMBL/GenBank/DDBJ whole genome shotgun (WGS) entry which is preliminary data.</text>
</comment>
<dbReference type="EMBL" id="BPUB01000002">
    <property type="protein sequence ID" value="GJG59300.1"/>
    <property type="molecule type" value="Genomic_DNA"/>
</dbReference>
<protein>
    <submittedName>
        <fullName evidence="7">Serine protease</fullName>
    </submittedName>
</protein>
<evidence type="ECO:0000313" key="8">
    <source>
        <dbReference type="Proteomes" id="UP000825483"/>
    </source>
</evidence>
<keyword evidence="3 5" id="KW-0378">Hydrolase</keyword>
<evidence type="ECO:0000256" key="4">
    <source>
        <dbReference type="ARBA" id="ARBA00022825"/>
    </source>
</evidence>
<feature type="active site" description="Charge relay system" evidence="5">
    <location>
        <position position="409"/>
    </location>
</feature>
<dbReference type="InterPro" id="IPR050131">
    <property type="entry name" value="Peptidase_S8_subtilisin-like"/>
</dbReference>
<dbReference type="InterPro" id="IPR017317">
    <property type="entry name" value="Pept_S8_subtilisin_bacteroid-2"/>
</dbReference>
<evidence type="ECO:0000256" key="1">
    <source>
        <dbReference type="ARBA" id="ARBA00011073"/>
    </source>
</evidence>
<feature type="domain" description="Peptidase S8/S53" evidence="6">
    <location>
        <begin position="185"/>
        <end position="455"/>
    </location>
</feature>
<dbReference type="PRINTS" id="PR00723">
    <property type="entry name" value="SUBTILISIN"/>
</dbReference>
<feature type="active site" description="Charge relay system" evidence="5">
    <location>
        <position position="194"/>
    </location>
</feature>
<dbReference type="AlphaFoldDB" id="A0A9R1CB55"/>
<dbReference type="Gene3D" id="3.40.50.200">
    <property type="entry name" value="Peptidase S8/S53 domain"/>
    <property type="match status" value="1"/>
</dbReference>
<comment type="similarity">
    <text evidence="1 5">Belongs to the peptidase S8 family.</text>
</comment>
<evidence type="ECO:0000313" key="7">
    <source>
        <dbReference type="EMBL" id="GJG59300.1"/>
    </source>
</evidence>
<dbReference type="Pfam" id="PF00082">
    <property type="entry name" value="Peptidase_S8"/>
    <property type="match status" value="1"/>
</dbReference>
<dbReference type="CDD" id="cd07493">
    <property type="entry name" value="Peptidases_S8_9"/>
    <property type="match status" value="1"/>
</dbReference>
<keyword evidence="2 5" id="KW-0645">Protease</keyword>
<dbReference type="GO" id="GO:0006508">
    <property type="term" value="P:proteolysis"/>
    <property type="evidence" value="ECO:0007669"/>
    <property type="project" value="UniProtKB-KW"/>
</dbReference>
<evidence type="ECO:0000256" key="3">
    <source>
        <dbReference type="ARBA" id="ARBA00022801"/>
    </source>
</evidence>
<proteinExistence type="inferred from homology"/>
<dbReference type="GO" id="GO:0004252">
    <property type="term" value="F:serine-type endopeptidase activity"/>
    <property type="evidence" value="ECO:0007669"/>
    <property type="project" value="UniProtKB-UniRule"/>
</dbReference>
<dbReference type="PANTHER" id="PTHR43806">
    <property type="entry name" value="PEPTIDASE S8"/>
    <property type="match status" value="1"/>
</dbReference>
<dbReference type="SUPFAM" id="SSF52743">
    <property type="entry name" value="Subtilisin-like"/>
    <property type="match status" value="1"/>
</dbReference>
<evidence type="ECO:0000256" key="5">
    <source>
        <dbReference type="PROSITE-ProRule" id="PRU01240"/>
    </source>
</evidence>
<dbReference type="GeneID" id="72466662"/>
<dbReference type="RefSeq" id="WP_223928800.1">
    <property type="nucleotide sequence ID" value="NZ_BPTU01000001.1"/>
</dbReference>
<dbReference type="PROSITE" id="PS51892">
    <property type="entry name" value="SUBTILASE"/>
    <property type="match status" value="1"/>
</dbReference>
<gene>
    <name evidence="7" type="ORF">PRLR5076_21510</name>
</gene>
<dbReference type="Proteomes" id="UP000825483">
    <property type="component" value="Unassembled WGS sequence"/>
</dbReference>
<dbReference type="InterPro" id="IPR023828">
    <property type="entry name" value="Peptidase_S8_Ser-AS"/>
</dbReference>
<keyword evidence="8" id="KW-1185">Reference proteome</keyword>
<sequence>MRKLFLLLLFSVVGLAAIAFDRRYSVEIIPNPYGKSYIYRVVLKDKAGTPYSITSPEKFLSLKSVERRRRQGIAIDSTDLPVSPDYIHAIDKRGLSVVGKSKWNNTLLVKGPNRQELERLRLLPFVKSVLKVWESKDSISKPEGRDEVVSKFGSWGTVSNMPYGEGQKQIEAINGIPLHDAGFRGKGMTIAVLDAGYMNVDKIKAFSNANIIGTQNFVAVSPTTVYKQMDHGTKVLSTMAMNQPNIFVGTAPEASYLLLRSEDYSSENIVEEDYWAEAAEYADSIGADIISSSLGYHHFDDSLVNHHYWEQDGHTALISRTASMLADKGIVCVNSAGNDGMGSWKRINFPADADNILTVGAMTYQGLNSPFSSVGPTADGRVKPDVMAIGSSTSVVSGNGTIQHNNGTSFSCPCIAGMVACLWQALPDKTAKEIIDIVRKAGNNVDHPDNIYGYGIPDFWKAYQIGLKAIPSGNSRTTCTTEDKEHQCNVHRQNQ</sequence>
<evidence type="ECO:0000256" key="2">
    <source>
        <dbReference type="ARBA" id="ARBA00022670"/>
    </source>
</evidence>
<keyword evidence="4 5" id="KW-0720">Serine protease</keyword>
<organism evidence="7 8">
    <name type="scientific">Prevotella lacticifex</name>
    <dbReference type="NCBI Taxonomy" id="2854755"/>
    <lineage>
        <taxon>Bacteria</taxon>
        <taxon>Pseudomonadati</taxon>
        <taxon>Bacteroidota</taxon>
        <taxon>Bacteroidia</taxon>
        <taxon>Bacteroidales</taxon>
        <taxon>Prevotellaceae</taxon>
        <taxon>Prevotella</taxon>
    </lineage>
</organism>
<dbReference type="PANTHER" id="PTHR43806:SF67">
    <property type="entry name" value="EGF-LIKE DOMAIN-CONTAINING PROTEIN"/>
    <property type="match status" value="1"/>
</dbReference>
<reference evidence="7" key="1">
    <citation type="journal article" date="2022" name="Int. J. Syst. Evol. Microbiol.">
        <title>Prevotella lacticifex sp. nov., isolated from the rumen of cows.</title>
        <authorList>
            <person name="Shinkai T."/>
            <person name="Ikeyama N."/>
            <person name="Kumagai M."/>
            <person name="Ohmori H."/>
            <person name="Sakamoto M."/>
            <person name="Ohkuma M."/>
            <person name="Mitsumori M."/>
        </authorList>
    </citation>
    <scope>NUCLEOTIDE SEQUENCE</scope>
    <source>
        <strain evidence="7">R5076</strain>
    </source>
</reference>
<accession>A0A9R1CB55</accession>